<evidence type="ECO:0000259" key="1">
    <source>
        <dbReference type="PROSITE" id="PS51742"/>
    </source>
</evidence>
<sequence>MEIKERSNRILLIMNSGENIKAILNDVVFQYGIIEATIYGFGYCKEIEWGTLEKEDPIFYKKNFLKKTAIISSFNGSITDRNIHVHMSGIGTNNFIFSGHFISAISGENFSVTLDILKTE</sequence>
<evidence type="ECO:0000313" key="3">
    <source>
        <dbReference type="Proteomes" id="UP000019265"/>
    </source>
</evidence>
<dbReference type="STRING" id="1276257.SSABA_v1c03320"/>
<dbReference type="RefSeq" id="WP_025250879.1">
    <property type="nucleotide sequence ID" value="NZ_CP006934.1"/>
</dbReference>
<dbReference type="PROSITE" id="PS51742">
    <property type="entry name" value="PPC"/>
    <property type="match status" value="1"/>
</dbReference>
<evidence type="ECO:0000313" key="2">
    <source>
        <dbReference type="EMBL" id="AHI53743.1"/>
    </source>
</evidence>
<dbReference type="PATRIC" id="fig|1276257.3.peg.339"/>
<keyword evidence="3" id="KW-1185">Reference proteome</keyword>
<dbReference type="AlphaFoldDB" id="W6A9E5"/>
<dbReference type="SUPFAM" id="SSF117856">
    <property type="entry name" value="AF0104/ALDC/Ptd012-like"/>
    <property type="match status" value="1"/>
</dbReference>
<feature type="domain" description="PPC" evidence="1">
    <location>
        <begin position="4"/>
        <end position="120"/>
    </location>
</feature>
<dbReference type="KEGG" id="ssab:SSABA_v1c03320"/>
<dbReference type="OrthoDB" id="389384at2"/>
<organism evidence="2 3">
    <name type="scientific">Spiroplasma sabaudiense Ar-1343</name>
    <dbReference type="NCBI Taxonomy" id="1276257"/>
    <lineage>
        <taxon>Bacteria</taxon>
        <taxon>Bacillati</taxon>
        <taxon>Mycoplasmatota</taxon>
        <taxon>Mollicutes</taxon>
        <taxon>Entomoplasmatales</taxon>
        <taxon>Spiroplasmataceae</taxon>
        <taxon>Spiroplasma</taxon>
    </lineage>
</organism>
<dbReference type="Proteomes" id="UP000019265">
    <property type="component" value="Chromosome"/>
</dbReference>
<reference evidence="2 3" key="1">
    <citation type="journal article" date="2014" name="Genome Biol. Evol.">
        <title>Molecular evolution of the substrate utilization strategies and putative virulence factors in mosquito-associated Spiroplasma species.</title>
        <authorList>
            <person name="Chang T.H."/>
            <person name="Lo W.S."/>
            <person name="Ku C."/>
            <person name="Chen L.L."/>
            <person name="Kuo C.H."/>
        </authorList>
    </citation>
    <scope>NUCLEOTIDE SEQUENCE [LARGE SCALE GENOMIC DNA]</scope>
    <source>
        <strain evidence="2">Ar-1343</strain>
    </source>
</reference>
<dbReference type="EMBL" id="CP006934">
    <property type="protein sequence ID" value="AHI53743.1"/>
    <property type="molecule type" value="Genomic_DNA"/>
</dbReference>
<name>W6A9E5_9MOLU</name>
<gene>
    <name evidence="2" type="ORF">SSABA_v1c03320</name>
</gene>
<protein>
    <recommendedName>
        <fullName evidence="1">PPC domain-containing protein</fullName>
    </recommendedName>
</protein>
<proteinExistence type="predicted"/>
<accession>W6A9E5</accession>
<dbReference type="InterPro" id="IPR005175">
    <property type="entry name" value="PPC_dom"/>
</dbReference>
<dbReference type="Gene3D" id="3.30.1330.80">
    <property type="entry name" value="Hypothetical protein, similar to alpha- acetolactate decarboxylase, domain 2"/>
    <property type="match status" value="1"/>
</dbReference>
<dbReference type="HOGENOM" id="CLU_2048260_0_0_14"/>